<accession>A0A9D1TCS2</accession>
<organism evidence="1 2">
    <name type="scientific">Candidatus Ornithocaccomicrobium faecavium</name>
    <dbReference type="NCBI Taxonomy" id="2840890"/>
    <lineage>
        <taxon>Bacteria</taxon>
        <taxon>Bacillati</taxon>
        <taxon>Bacillota</taxon>
        <taxon>Clostridia</taxon>
        <taxon>Candidatus Ornithocaccomicrobium</taxon>
    </lineage>
</organism>
<dbReference type="InterPro" id="IPR032287">
    <property type="entry name" value="DUF4838"/>
</dbReference>
<reference evidence="1" key="1">
    <citation type="submission" date="2020-10" db="EMBL/GenBank/DDBJ databases">
        <authorList>
            <person name="Gilroy R."/>
        </authorList>
    </citation>
    <scope>NUCLEOTIDE SEQUENCE</scope>
    <source>
        <strain evidence="1">CHK183-6373</strain>
    </source>
</reference>
<dbReference type="AlphaFoldDB" id="A0A9D1TCS2"/>
<gene>
    <name evidence="1" type="ORF">IAA64_07770</name>
</gene>
<sequence length="640" mass="73461">MYAIWKITAHPTVDFAAEELKKYLRMMMPRCGEIPIAYGRAATSGLRIGLMQDFALDVSDAQDPALDDIVYIETQETGGIIAGSNPGATLIAVYRYLRLCGCRWLFPGVDGEWIPMIEGLPRLSYRKMADYRYRGQCNEGAEYQQDMLETIDFSPKIGMNTYMIEFDNPYAYYKNYYNHTLSTCREPEPVDTDTVLQWKRQCEVEIQKRGLHLHDMGHGWTAEPFGISSLEGWKAAKPEDLPAESLQYLALTEGARQPFQGVPLNTNICMSNPAARRIVANYVADYAQTQNNVDFLHIWLADNSNNHCECEACQQKDTSDWYVILLNEIDAELTARGLDTHLVFIVYVDTFWPPKQEAIHNPARFTMLYAPITRLYTETYGEKADIAKVTPYQRNHNALPQGMAECLGYLDAWKKVWPGDCFCYEYHFWRHQYFDPSGLYLAKLLYDDIQALRKHGLNGIVEDGSQRSFFPTGFAYYVYGETLFDAQVSFESLVEDYFSHAFGSAWREALKYLQSVCERLDYAYLYGLKSADPAKGAHYAPEYAQKAAEVLAITARFAPTAEREMRQKYRAATVSWQLLRYFLEYAAGIAKMVIPLANGDVELAKKEKARLVDAFSHHEIYIERYYDHCLASRVLEEMVR</sequence>
<name>A0A9D1TCS2_9FIRM</name>
<evidence type="ECO:0000313" key="1">
    <source>
        <dbReference type="EMBL" id="HIV27850.1"/>
    </source>
</evidence>
<dbReference type="EMBL" id="DVOT01000137">
    <property type="protein sequence ID" value="HIV27850.1"/>
    <property type="molecule type" value="Genomic_DNA"/>
</dbReference>
<proteinExistence type="predicted"/>
<reference evidence="1" key="2">
    <citation type="journal article" date="2021" name="PeerJ">
        <title>Extensive microbial diversity within the chicken gut microbiome revealed by metagenomics and culture.</title>
        <authorList>
            <person name="Gilroy R."/>
            <person name="Ravi A."/>
            <person name="Getino M."/>
            <person name="Pursley I."/>
            <person name="Horton D.L."/>
            <person name="Alikhan N.F."/>
            <person name="Baker D."/>
            <person name="Gharbi K."/>
            <person name="Hall N."/>
            <person name="Watson M."/>
            <person name="Adriaenssens E.M."/>
            <person name="Foster-Nyarko E."/>
            <person name="Jarju S."/>
            <person name="Secka A."/>
            <person name="Antonio M."/>
            <person name="Oren A."/>
            <person name="Chaudhuri R.R."/>
            <person name="La Ragione R."/>
            <person name="Hildebrand F."/>
            <person name="Pallen M.J."/>
        </authorList>
    </citation>
    <scope>NUCLEOTIDE SEQUENCE</scope>
    <source>
        <strain evidence="1">CHK183-6373</strain>
    </source>
</reference>
<comment type="caution">
    <text evidence="1">The sequence shown here is derived from an EMBL/GenBank/DDBJ whole genome shotgun (WGS) entry which is preliminary data.</text>
</comment>
<dbReference type="Pfam" id="PF16126">
    <property type="entry name" value="DUF4838"/>
    <property type="match status" value="1"/>
</dbReference>
<dbReference type="Proteomes" id="UP000886884">
    <property type="component" value="Unassembled WGS sequence"/>
</dbReference>
<protein>
    <submittedName>
        <fullName evidence="1">DUF4838 domain-containing protein</fullName>
    </submittedName>
</protein>
<evidence type="ECO:0000313" key="2">
    <source>
        <dbReference type="Proteomes" id="UP000886884"/>
    </source>
</evidence>